<dbReference type="SUPFAM" id="SSF58113">
    <property type="entry name" value="Apolipoprotein A-I"/>
    <property type="match status" value="1"/>
</dbReference>
<name>A0AAD3D9W6_9STRA</name>
<reference evidence="3 4" key="1">
    <citation type="journal article" date="2021" name="Sci. Rep.">
        <title>The genome of the diatom Chaetoceros tenuissimus carries an ancient integrated fragment of an extant virus.</title>
        <authorList>
            <person name="Hongo Y."/>
            <person name="Kimura K."/>
            <person name="Takaki Y."/>
            <person name="Yoshida Y."/>
            <person name="Baba S."/>
            <person name="Kobayashi G."/>
            <person name="Nagasaki K."/>
            <person name="Hano T."/>
            <person name="Tomaru Y."/>
        </authorList>
    </citation>
    <scope>NUCLEOTIDE SEQUENCE [LARGE SCALE GENOMIC DNA]</scope>
    <source>
        <strain evidence="3 4">NIES-3715</strain>
    </source>
</reference>
<evidence type="ECO:0000256" key="2">
    <source>
        <dbReference type="SAM" id="Phobius"/>
    </source>
</evidence>
<accession>A0AAD3D9W6</accession>
<evidence type="ECO:0000313" key="3">
    <source>
        <dbReference type="EMBL" id="GFH60127.1"/>
    </source>
</evidence>
<comment type="caution">
    <text evidence="3">The sequence shown here is derived from an EMBL/GenBank/DDBJ whole genome shotgun (WGS) entry which is preliminary data.</text>
</comment>
<dbReference type="EMBL" id="BLLK01000069">
    <property type="protein sequence ID" value="GFH60127.1"/>
    <property type="molecule type" value="Genomic_DNA"/>
</dbReference>
<evidence type="ECO:0000313" key="4">
    <source>
        <dbReference type="Proteomes" id="UP001054902"/>
    </source>
</evidence>
<gene>
    <name evidence="3" type="ORF">CTEN210_16603</name>
</gene>
<proteinExistence type="predicted"/>
<keyword evidence="1" id="KW-0175">Coiled coil</keyword>
<dbReference type="Proteomes" id="UP001054902">
    <property type="component" value="Unassembled WGS sequence"/>
</dbReference>
<keyword evidence="2" id="KW-0472">Membrane</keyword>
<feature type="coiled-coil region" evidence="1">
    <location>
        <begin position="396"/>
        <end position="423"/>
    </location>
</feature>
<protein>
    <submittedName>
        <fullName evidence="3">Uncharacterized protein</fullName>
    </submittedName>
</protein>
<keyword evidence="4" id="KW-1185">Reference proteome</keyword>
<keyword evidence="2" id="KW-1133">Transmembrane helix</keyword>
<dbReference type="AlphaFoldDB" id="A0AAD3D9W6"/>
<dbReference type="Gene3D" id="1.20.5.1230">
    <property type="entry name" value="Apolipoprotein A-I"/>
    <property type="match status" value="1"/>
</dbReference>
<organism evidence="3 4">
    <name type="scientific">Chaetoceros tenuissimus</name>
    <dbReference type="NCBI Taxonomy" id="426638"/>
    <lineage>
        <taxon>Eukaryota</taxon>
        <taxon>Sar</taxon>
        <taxon>Stramenopiles</taxon>
        <taxon>Ochrophyta</taxon>
        <taxon>Bacillariophyta</taxon>
        <taxon>Coscinodiscophyceae</taxon>
        <taxon>Chaetocerotophycidae</taxon>
        <taxon>Chaetocerotales</taxon>
        <taxon>Chaetocerotaceae</taxon>
        <taxon>Chaetoceros</taxon>
    </lineage>
</organism>
<keyword evidence="2" id="KW-0812">Transmembrane</keyword>
<sequence>MYRKFILYLSGAFFLVSLLIFSIPFNPNVFPSIDKVLLLAPDCTKSDGSIVTLDQLDNSYLTFLWELLKIFSWFHSANLCRISESHIRFRCHFDFQSVGMSPIFHWDKIEFREVKLYAPRGCNIVDRMMDEESDTYHHYWWNLIPYSMFSFKDTVIVDFHQTHDSIYETNKRVPTAEISSLVLNWHDFVKPVVDMNVSGVCIHLRFQTEMIEEAGFKIPLPTCRIGNFSISEVIDLIPSPPDREGLYPRLGVTRVSNVTVLSHIQNDEEEGEGGETTTMLQIPNDTFVPLYDLTKNAGPSGVDQTKIDVLVREAIVVAMKNFMTREGSIIDTFHHTSSTFVETVGRSIEALIHEGGDSLDKQVLRFTEMVDDVRDRMEKDWSQSVHDSFHHVAHMMDDVKVRLRREKDRIDALVDEKEDQARAKWKSLRKDVFHNWELVSESLHEIESKIGKKFEANMKEILQETKSQVFRFEAKVEHTLERFRHLMDKNTSVPLQFKLLGQDAKIHDEL</sequence>
<feature type="transmembrane region" description="Helical" evidence="2">
    <location>
        <begin position="5"/>
        <end position="25"/>
    </location>
</feature>
<evidence type="ECO:0000256" key="1">
    <source>
        <dbReference type="SAM" id="Coils"/>
    </source>
</evidence>